<evidence type="ECO:0000259" key="7">
    <source>
        <dbReference type="SMART" id="SM01003"/>
    </source>
</evidence>
<feature type="domain" description="Alanine dehydrogenase/pyridine nucleotide transhydrogenase N-terminal" evidence="7">
    <location>
        <begin position="23"/>
        <end position="156"/>
    </location>
</feature>
<gene>
    <name evidence="8" type="primary">ald</name>
    <name evidence="8" type="ORF">GCM10009416_26150</name>
</gene>
<accession>A0ABP3QFT7</accession>
<keyword evidence="9" id="KW-1185">Reference proteome</keyword>
<protein>
    <recommendedName>
        <fullName evidence="2 4">Alanine dehydrogenase</fullName>
        <ecNumber evidence="2 4">1.4.1.1</ecNumber>
    </recommendedName>
</protein>
<proteinExistence type="inferred from homology"/>
<dbReference type="PANTHER" id="PTHR42795">
    <property type="entry name" value="ALANINE DEHYDROGENASE"/>
    <property type="match status" value="1"/>
</dbReference>
<evidence type="ECO:0000313" key="8">
    <source>
        <dbReference type="EMBL" id="GAA0586503.1"/>
    </source>
</evidence>
<dbReference type="EC" id="1.4.1.1" evidence="2 4"/>
<feature type="domain" description="Alanine dehydrogenase/pyridine nucleotide transhydrogenase NAD(H)-binding" evidence="6">
    <location>
        <begin position="168"/>
        <end position="316"/>
    </location>
</feature>
<dbReference type="CDD" id="cd05305">
    <property type="entry name" value="L-AlaDH"/>
    <property type="match status" value="1"/>
</dbReference>
<evidence type="ECO:0000256" key="4">
    <source>
        <dbReference type="PIRNR" id="PIRNR000183"/>
    </source>
</evidence>
<dbReference type="EMBL" id="BAAAFZ010000036">
    <property type="protein sequence ID" value="GAA0586503.1"/>
    <property type="molecule type" value="Genomic_DNA"/>
</dbReference>
<dbReference type="Proteomes" id="UP001501588">
    <property type="component" value="Unassembled WGS sequence"/>
</dbReference>
<dbReference type="PANTHER" id="PTHR42795:SF1">
    <property type="entry name" value="ALANINE DEHYDROGENASE"/>
    <property type="match status" value="1"/>
</dbReference>
<evidence type="ECO:0000256" key="5">
    <source>
        <dbReference type="SAM" id="MobiDB-lite"/>
    </source>
</evidence>
<dbReference type="SUPFAM" id="SSF52283">
    <property type="entry name" value="Formate/glycerate dehydrogenase catalytic domain-like"/>
    <property type="match status" value="1"/>
</dbReference>
<dbReference type="InterPro" id="IPR036291">
    <property type="entry name" value="NAD(P)-bd_dom_sf"/>
</dbReference>
<evidence type="ECO:0000313" key="9">
    <source>
        <dbReference type="Proteomes" id="UP001501588"/>
    </source>
</evidence>
<dbReference type="Pfam" id="PF05222">
    <property type="entry name" value="AlaDh_PNT_N"/>
    <property type="match status" value="1"/>
</dbReference>
<comment type="caution">
    <text evidence="8">The sequence shown here is derived from an EMBL/GenBank/DDBJ whole genome shotgun (WGS) entry which is preliminary data.</text>
</comment>
<dbReference type="SMART" id="SM01002">
    <property type="entry name" value="AlaDh_PNT_C"/>
    <property type="match status" value="1"/>
</dbReference>
<evidence type="ECO:0000256" key="2">
    <source>
        <dbReference type="ARBA" id="ARBA00012897"/>
    </source>
</evidence>
<evidence type="ECO:0000256" key="1">
    <source>
        <dbReference type="ARBA" id="ARBA00005689"/>
    </source>
</evidence>
<dbReference type="SUPFAM" id="SSF51735">
    <property type="entry name" value="NAD(P)-binding Rossmann-fold domains"/>
    <property type="match status" value="1"/>
</dbReference>
<dbReference type="Pfam" id="PF01262">
    <property type="entry name" value="AlaDh_PNT_C"/>
    <property type="match status" value="1"/>
</dbReference>
<dbReference type="InterPro" id="IPR008141">
    <property type="entry name" value="Ala_DH"/>
</dbReference>
<dbReference type="InterPro" id="IPR007886">
    <property type="entry name" value="AlaDH/PNT_N"/>
</dbReference>
<keyword evidence="4" id="KW-0520">NAD</keyword>
<dbReference type="PIRSF" id="PIRSF000183">
    <property type="entry name" value="Alanine_dh"/>
    <property type="match status" value="1"/>
</dbReference>
<name>A0ABP3QFT7_9PROT</name>
<sequence length="391" mass="40441">MNAPGAAPYGSGGTQRRGGMRIGVPKEVKVHEYRVGLVPASVRELVRNGHEALVEAGAGASIGFPDSAYVAAGASIVPDAASVFGQADMVVKVKEPQPEEWRRLRRGQILFTYLHLAPDPEQARGVMESGCTAIAYETVTDAHGGLPLLAPMSEVAGRMAVQVGARCLEREAGGAGILLSGVPGVPGARVAVIGGGVVGSNAARIACGMRARVTVLDRSLRVLDALDREFNGNISTLFATGDSVEQAVLEADLVIGAVLVPGAAAPRLVTRDMVRRMRPGSVMVDVAIDQGGCFETSRPTTHAEPTYVVDGVVHYCVTNMPGAVARTSAVALNNATLPFTLALADQGFPGALRANPHLARGLNVHAGRIAHPAVAEALGMELLPPEAAVQG</sequence>
<dbReference type="SMART" id="SM01003">
    <property type="entry name" value="AlaDh_PNT_N"/>
    <property type="match status" value="1"/>
</dbReference>
<evidence type="ECO:0000259" key="6">
    <source>
        <dbReference type="SMART" id="SM01002"/>
    </source>
</evidence>
<comment type="catalytic activity">
    <reaction evidence="4">
        <text>L-alanine + NAD(+) + H2O = pyruvate + NH4(+) + NADH + H(+)</text>
        <dbReference type="Rhea" id="RHEA:18405"/>
        <dbReference type="ChEBI" id="CHEBI:15361"/>
        <dbReference type="ChEBI" id="CHEBI:15377"/>
        <dbReference type="ChEBI" id="CHEBI:15378"/>
        <dbReference type="ChEBI" id="CHEBI:28938"/>
        <dbReference type="ChEBI" id="CHEBI:57540"/>
        <dbReference type="ChEBI" id="CHEBI:57945"/>
        <dbReference type="ChEBI" id="CHEBI:57972"/>
        <dbReference type="EC" id="1.4.1.1"/>
    </reaction>
</comment>
<dbReference type="Gene3D" id="3.40.50.720">
    <property type="entry name" value="NAD(P)-binding Rossmann-like Domain"/>
    <property type="match status" value="2"/>
</dbReference>
<reference evidence="9" key="1">
    <citation type="journal article" date="2019" name="Int. J. Syst. Evol. Microbiol.">
        <title>The Global Catalogue of Microorganisms (GCM) 10K type strain sequencing project: providing services to taxonomists for standard genome sequencing and annotation.</title>
        <authorList>
            <consortium name="The Broad Institute Genomics Platform"/>
            <consortium name="The Broad Institute Genome Sequencing Center for Infectious Disease"/>
            <person name="Wu L."/>
            <person name="Ma J."/>
        </authorList>
    </citation>
    <scope>NUCLEOTIDE SEQUENCE [LARGE SCALE GENOMIC DNA]</scope>
    <source>
        <strain evidence="9">JCM 9933</strain>
    </source>
</reference>
<comment type="similarity">
    <text evidence="1 4">Belongs to the AlaDH/PNT family.</text>
</comment>
<feature type="region of interest" description="Disordered" evidence="5">
    <location>
        <begin position="1"/>
        <end position="20"/>
    </location>
</feature>
<dbReference type="NCBIfam" id="TIGR00518">
    <property type="entry name" value="alaDH"/>
    <property type="match status" value="1"/>
</dbReference>
<dbReference type="InterPro" id="IPR007698">
    <property type="entry name" value="AlaDH/PNT_NAD(H)-bd"/>
</dbReference>
<organism evidence="8 9">
    <name type="scientific">Craurococcus roseus</name>
    <dbReference type="NCBI Taxonomy" id="77585"/>
    <lineage>
        <taxon>Bacteria</taxon>
        <taxon>Pseudomonadati</taxon>
        <taxon>Pseudomonadota</taxon>
        <taxon>Alphaproteobacteria</taxon>
        <taxon>Acetobacterales</taxon>
        <taxon>Acetobacteraceae</taxon>
        <taxon>Craurococcus</taxon>
    </lineage>
</organism>
<evidence type="ECO:0000256" key="3">
    <source>
        <dbReference type="ARBA" id="ARBA00023002"/>
    </source>
</evidence>
<keyword evidence="3 4" id="KW-0560">Oxidoreductase</keyword>